<accession>A0A060DU57</accession>
<dbReference type="Proteomes" id="UP000027186">
    <property type="component" value="Plasmid AbAZ39_p1"/>
</dbReference>
<organism evidence="3 4">
    <name type="scientific">Azospirillum argentinense</name>
    <dbReference type="NCBI Taxonomy" id="2970906"/>
    <lineage>
        <taxon>Bacteria</taxon>
        <taxon>Pseudomonadati</taxon>
        <taxon>Pseudomonadota</taxon>
        <taxon>Alphaproteobacteria</taxon>
        <taxon>Rhodospirillales</taxon>
        <taxon>Azospirillaceae</taxon>
        <taxon>Azospirillum</taxon>
    </lineage>
</organism>
<dbReference type="Gene3D" id="3.40.50.720">
    <property type="entry name" value="NAD(P)-binding Rossmann-like Domain"/>
    <property type="match status" value="1"/>
</dbReference>
<dbReference type="AlphaFoldDB" id="A0A060DU57"/>
<dbReference type="KEGG" id="abq:ABAZ39_21310"/>
<evidence type="ECO:0000313" key="4">
    <source>
        <dbReference type="Proteomes" id="UP000027186"/>
    </source>
</evidence>
<dbReference type="SUPFAM" id="SSF51735">
    <property type="entry name" value="NAD(P)-binding Rossmann-fold domains"/>
    <property type="match status" value="1"/>
</dbReference>
<dbReference type="EMBL" id="CP007794">
    <property type="protein sequence ID" value="AIB14449.1"/>
    <property type="molecule type" value="Genomic_DNA"/>
</dbReference>
<dbReference type="GO" id="GO:0016491">
    <property type="term" value="F:oxidoreductase activity"/>
    <property type="evidence" value="ECO:0007669"/>
    <property type="project" value="UniProtKB-KW"/>
</dbReference>
<comment type="similarity">
    <text evidence="1">Belongs to the short-chain dehydrogenases/reductases (SDR) family.</text>
</comment>
<proteinExistence type="inferred from homology"/>
<evidence type="ECO:0000256" key="1">
    <source>
        <dbReference type="ARBA" id="ARBA00006484"/>
    </source>
</evidence>
<keyword evidence="2" id="KW-0560">Oxidoreductase</keyword>
<protein>
    <submittedName>
        <fullName evidence="3">Oxidoreductase</fullName>
    </submittedName>
</protein>
<name>A0A060DU57_9PROT</name>
<dbReference type="PANTHER" id="PTHR44196">
    <property type="entry name" value="DEHYDROGENASE/REDUCTASE SDR FAMILY MEMBER 7B"/>
    <property type="match status" value="1"/>
</dbReference>
<dbReference type="InterPro" id="IPR036291">
    <property type="entry name" value="NAD(P)-bd_dom_sf"/>
</dbReference>
<sequence length="254" mass="26971">MSVLADSVAWITGGGSGIGEAGARALAQGGATVVLSGRREDALDRVAESIRNAGGTAETAVLDVADEAAVRRVAAAILDRHGRIDTLVASAGMNLPNRSFRDLGTEGWRRLVDVNLNGTMHAIQAALPAMRERRSGTVIIVSSWVGRHALVLGGPGYNATKQALVTLSHSLNMEEWRNGLRSCVVMPGEVATDLLGQRPSPPPAEEMARLLQPEDLGRTIRFVAEMPPHVCVNEILISPVWNRAFFTEAPATNG</sequence>
<geneLocation type="plasmid" evidence="3 4">
    <name>AbAZ39_p1</name>
</geneLocation>
<evidence type="ECO:0000256" key="2">
    <source>
        <dbReference type="ARBA" id="ARBA00023002"/>
    </source>
</evidence>
<dbReference type="InterPro" id="IPR002347">
    <property type="entry name" value="SDR_fam"/>
</dbReference>
<keyword evidence="3" id="KW-0614">Plasmid</keyword>
<dbReference type="PANTHER" id="PTHR44196:SF1">
    <property type="entry name" value="DEHYDROGENASE_REDUCTASE SDR FAMILY MEMBER 7B"/>
    <property type="match status" value="1"/>
</dbReference>
<dbReference type="RefSeq" id="WP_040134637.1">
    <property type="nucleotide sequence ID" value="NZ_CP007794.1"/>
</dbReference>
<gene>
    <name evidence="3" type="ORF">ABAZ39_21310</name>
</gene>
<evidence type="ECO:0000313" key="3">
    <source>
        <dbReference type="EMBL" id="AIB14449.1"/>
    </source>
</evidence>
<reference evidence="3 4" key="1">
    <citation type="journal article" date="2014" name="Genome Announc.">
        <title>Complete Genome Sequence of the Model Rhizosphere Strain Azospirillum brasilense Az39, Successfully Applied in Agriculture.</title>
        <authorList>
            <person name="Rivera D."/>
            <person name="Revale S."/>
            <person name="Molina R."/>
            <person name="Gualpa J."/>
            <person name="Puente M."/>
            <person name="Maroniche G."/>
            <person name="Paris G."/>
            <person name="Baker D."/>
            <person name="Clavijo B."/>
            <person name="McLay K."/>
            <person name="Spaepen S."/>
            <person name="Perticari A."/>
            <person name="Vazquez M."/>
            <person name="Wisniewski-Dye F."/>
            <person name="Watkins C."/>
            <person name="Martinez-Abarca F."/>
            <person name="Vanderleyden J."/>
            <person name="Cassan F."/>
        </authorList>
    </citation>
    <scope>NUCLEOTIDE SEQUENCE [LARGE SCALE GENOMIC DNA]</scope>
    <source>
        <strain evidence="3 4">Az39</strain>
        <plasmid evidence="3">AbAZ39_p1</plasmid>
    </source>
</reference>
<dbReference type="Pfam" id="PF00106">
    <property type="entry name" value="adh_short"/>
    <property type="match status" value="1"/>
</dbReference>
<dbReference type="PRINTS" id="PR00081">
    <property type="entry name" value="GDHRDH"/>
</dbReference>
<dbReference type="GO" id="GO:0016020">
    <property type="term" value="C:membrane"/>
    <property type="evidence" value="ECO:0007669"/>
    <property type="project" value="TreeGrafter"/>
</dbReference>